<comment type="caution">
    <text evidence="4">Lacks conserved residue(s) required for the propagation of feature annotation.</text>
</comment>
<proteinExistence type="inferred from homology"/>
<dbReference type="EMBL" id="JBBGZA010000001">
    <property type="protein sequence ID" value="MEJ5093418.1"/>
    <property type="molecule type" value="Genomic_DNA"/>
</dbReference>
<reference evidence="5 6" key="1">
    <citation type="submission" date="2023-12" db="EMBL/GenBank/DDBJ databases">
        <title>Gut-associated functions are favored during microbiome assembly across C. elegans life.</title>
        <authorList>
            <person name="Zimmermann J."/>
        </authorList>
    </citation>
    <scope>NUCLEOTIDE SEQUENCE [LARGE SCALE GENOMIC DNA]</scope>
    <source>
        <strain evidence="5 6">JUb134</strain>
    </source>
</reference>
<comment type="caution">
    <text evidence="5">The sequence shown here is derived from an EMBL/GenBank/DDBJ whole genome shotgun (WGS) entry which is preliminary data.</text>
</comment>
<gene>
    <name evidence="5" type="ORF">WH159_02500</name>
</gene>
<evidence type="ECO:0000256" key="4">
    <source>
        <dbReference type="HAMAP-Rule" id="MF_00528"/>
    </source>
</evidence>
<comment type="cofactor">
    <cofactor evidence="1 4">
        <name>a divalent metal cation</name>
        <dbReference type="ChEBI" id="CHEBI:60240"/>
    </cofactor>
</comment>
<protein>
    <recommendedName>
        <fullName evidence="4">Nucleoside triphosphate pyrophosphatase</fullName>
        <ecNumber evidence="4">3.6.1.9</ecNumber>
    </recommendedName>
    <alternativeName>
        <fullName evidence="4">Nucleotide pyrophosphatase</fullName>
        <shortName evidence="4">Nucleotide PPase</shortName>
    </alternativeName>
</protein>
<comment type="subcellular location">
    <subcellularLocation>
        <location evidence="4">Cytoplasm</location>
    </subcellularLocation>
</comment>
<keyword evidence="6" id="KW-1185">Reference proteome</keyword>
<name>A0ABU8Q119_9SPHN</name>
<keyword evidence="4" id="KW-0963">Cytoplasm</keyword>
<keyword evidence="2 4" id="KW-0378">Hydrolase</keyword>
<organism evidence="5 6">
    <name type="scientific">Sphingomonas molluscorum</name>
    <dbReference type="NCBI Taxonomy" id="418184"/>
    <lineage>
        <taxon>Bacteria</taxon>
        <taxon>Pseudomonadati</taxon>
        <taxon>Pseudomonadota</taxon>
        <taxon>Alphaproteobacteria</taxon>
        <taxon>Sphingomonadales</taxon>
        <taxon>Sphingomonadaceae</taxon>
        <taxon>Sphingomonas</taxon>
    </lineage>
</organism>
<evidence type="ECO:0000256" key="2">
    <source>
        <dbReference type="ARBA" id="ARBA00022801"/>
    </source>
</evidence>
<evidence type="ECO:0000313" key="6">
    <source>
        <dbReference type="Proteomes" id="UP001380365"/>
    </source>
</evidence>
<sequence length="202" mass="21263">MTDAPRLVLASQSASRRAMLAAAGIAHDAVANGLDEEAAKAALAAERLGARDFADALAELKAMRAATRVSGGLVLGADSVVAAPDGGLLDKPADRDDAAAQLRRLSGAQHDLYSAAVIVEGGRPIWRHIGHARLHVRALSDAFIDAYLDAEWPAISGCVGCYRVEGMGAQLFHRIDGDHWTILGLPLLPLTAYLRDRGVLLS</sequence>
<evidence type="ECO:0000256" key="1">
    <source>
        <dbReference type="ARBA" id="ARBA00001968"/>
    </source>
</evidence>
<dbReference type="Pfam" id="PF02545">
    <property type="entry name" value="Maf"/>
    <property type="match status" value="1"/>
</dbReference>
<dbReference type="InterPro" id="IPR029001">
    <property type="entry name" value="ITPase-like_fam"/>
</dbReference>
<feature type="active site" description="Proton acceptor" evidence="4">
    <location>
        <position position="78"/>
    </location>
</feature>
<dbReference type="Proteomes" id="UP001380365">
    <property type="component" value="Unassembled WGS sequence"/>
</dbReference>
<evidence type="ECO:0000313" key="5">
    <source>
        <dbReference type="EMBL" id="MEJ5093418.1"/>
    </source>
</evidence>
<dbReference type="PANTHER" id="PTHR43213">
    <property type="entry name" value="BIFUNCTIONAL DTTP/UTP PYROPHOSPHATASE/METHYLTRANSFERASE PROTEIN-RELATED"/>
    <property type="match status" value="1"/>
</dbReference>
<dbReference type="InterPro" id="IPR003697">
    <property type="entry name" value="Maf-like"/>
</dbReference>
<evidence type="ECO:0000256" key="3">
    <source>
        <dbReference type="ARBA" id="ARBA00023080"/>
    </source>
</evidence>
<dbReference type="SUPFAM" id="SSF52972">
    <property type="entry name" value="ITPase-like"/>
    <property type="match status" value="1"/>
</dbReference>
<comment type="catalytic activity">
    <reaction evidence="4">
        <text>a ribonucleoside 5'-triphosphate + H2O = a ribonucleoside 5'-phosphate + diphosphate + H(+)</text>
        <dbReference type="Rhea" id="RHEA:23996"/>
        <dbReference type="ChEBI" id="CHEBI:15377"/>
        <dbReference type="ChEBI" id="CHEBI:15378"/>
        <dbReference type="ChEBI" id="CHEBI:33019"/>
        <dbReference type="ChEBI" id="CHEBI:58043"/>
        <dbReference type="ChEBI" id="CHEBI:61557"/>
        <dbReference type="EC" id="3.6.1.9"/>
    </reaction>
</comment>
<dbReference type="EC" id="3.6.1.9" evidence="4"/>
<comment type="catalytic activity">
    <reaction evidence="4">
        <text>a 2'-deoxyribonucleoside 5'-triphosphate + H2O = a 2'-deoxyribonucleoside 5'-phosphate + diphosphate + H(+)</text>
        <dbReference type="Rhea" id="RHEA:44644"/>
        <dbReference type="ChEBI" id="CHEBI:15377"/>
        <dbReference type="ChEBI" id="CHEBI:15378"/>
        <dbReference type="ChEBI" id="CHEBI:33019"/>
        <dbReference type="ChEBI" id="CHEBI:61560"/>
        <dbReference type="ChEBI" id="CHEBI:65317"/>
        <dbReference type="EC" id="3.6.1.9"/>
    </reaction>
</comment>
<dbReference type="HAMAP" id="MF_00528">
    <property type="entry name" value="Maf"/>
    <property type="match status" value="1"/>
</dbReference>
<comment type="function">
    <text evidence="4">Nucleoside triphosphate pyrophosphatase. May have a dual role in cell division arrest and in preventing the incorporation of modified nucleotides into cellular nucleic acids.</text>
</comment>
<dbReference type="PIRSF" id="PIRSF006305">
    <property type="entry name" value="Maf"/>
    <property type="match status" value="1"/>
</dbReference>
<dbReference type="RefSeq" id="WP_132882966.1">
    <property type="nucleotide sequence ID" value="NZ_JBBGZA010000001.1"/>
</dbReference>
<dbReference type="Gene3D" id="3.90.950.10">
    <property type="match status" value="1"/>
</dbReference>
<comment type="similarity">
    <text evidence="4">Belongs to the Maf family.</text>
</comment>
<accession>A0ABU8Q119</accession>
<keyword evidence="3 4" id="KW-0546">Nucleotide metabolism</keyword>
<dbReference type="CDD" id="cd00555">
    <property type="entry name" value="Maf"/>
    <property type="match status" value="1"/>
</dbReference>
<dbReference type="PANTHER" id="PTHR43213:SF5">
    <property type="entry name" value="BIFUNCTIONAL DTTP_UTP PYROPHOSPHATASE_METHYLTRANSFERASE PROTEIN-RELATED"/>
    <property type="match status" value="1"/>
</dbReference>